<dbReference type="Proteomes" id="UP001177003">
    <property type="component" value="Chromosome 7"/>
</dbReference>
<gene>
    <name evidence="1" type="ORF">LSALG_LOCUS32213</name>
</gene>
<accession>A0AA36EE71</accession>
<evidence type="ECO:0000313" key="2">
    <source>
        <dbReference type="Proteomes" id="UP001177003"/>
    </source>
</evidence>
<reference evidence="1" key="1">
    <citation type="submission" date="2023-04" db="EMBL/GenBank/DDBJ databases">
        <authorList>
            <person name="Vijverberg K."/>
            <person name="Xiong W."/>
            <person name="Schranz E."/>
        </authorList>
    </citation>
    <scope>NUCLEOTIDE SEQUENCE</scope>
</reference>
<organism evidence="1 2">
    <name type="scientific">Lactuca saligna</name>
    <name type="common">Willowleaf lettuce</name>
    <dbReference type="NCBI Taxonomy" id="75948"/>
    <lineage>
        <taxon>Eukaryota</taxon>
        <taxon>Viridiplantae</taxon>
        <taxon>Streptophyta</taxon>
        <taxon>Embryophyta</taxon>
        <taxon>Tracheophyta</taxon>
        <taxon>Spermatophyta</taxon>
        <taxon>Magnoliopsida</taxon>
        <taxon>eudicotyledons</taxon>
        <taxon>Gunneridae</taxon>
        <taxon>Pentapetalae</taxon>
        <taxon>asterids</taxon>
        <taxon>campanulids</taxon>
        <taxon>Asterales</taxon>
        <taxon>Asteraceae</taxon>
        <taxon>Cichorioideae</taxon>
        <taxon>Cichorieae</taxon>
        <taxon>Lactucinae</taxon>
        <taxon>Lactuca</taxon>
    </lineage>
</organism>
<dbReference type="EMBL" id="OX465083">
    <property type="protein sequence ID" value="CAI9293186.1"/>
    <property type="molecule type" value="Genomic_DNA"/>
</dbReference>
<protein>
    <submittedName>
        <fullName evidence="1">Uncharacterized protein</fullName>
    </submittedName>
</protein>
<proteinExistence type="predicted"/>
<keyword evidence="2" id="KW-1185">Reference proteome</keyword>
<name>A0AA36EE71_LACSI</name>
<sequence>MDDGILHVESYVATSMVLPPPTSSILTYVPTSTILQTFFGVMQEPITTLFSSQSTKKSNQEAGANNDDIMVSFVKIQFNPEEENIPDELIMSAFHSKSIDYEIQKLRDVTKECHELFVEKVSTMKESLDLKVAELKSMLSEKVKKMEENYKLLHGKVDVIVDAITRLVDFNNEYTK</sequence>
<evidence type="ECO:0000313" key="1">
    <source>
        <dbReference type="EMBL" id="CAI9293186.1"/>
    </source>
</evidence>
<dbReference type="AlphaFoldDB" id="A0AA36EE71"/>
<dbReference type="SUPFAM" id="SSF160355">
    <property type="entry name" value="Bacterial polysaccharide co-polymerase-like"/>
    <property type="match status" value="1"/>
</dbReference>